<name>A0A0F9QC81_9ZZZZ</name>
<accession>A0A0F9QC81</accession>
<proteinExistence type="predicted"/>
<gene>
    <name evidence="1" type="ORF">LCGC14_0736420</name>
</gene>
<reference evidence="1" key="1">
    <citation type="journal article" date="2015" name="Nature">
        <title>Complex archaea that bridge the gap between prokaryotes and eukaryotes.</title>
        <authorList>
            <person name="Spang A."/>
            <person name="Saw J.H."/>
            <person name="Jorgensen S.L."/>
            <person name="Zaremba-Niedzwiedzka K."/>
            <person name="Martijn J."/>
            <person name="Lind A.E."/>
            <person name="van Eijk R."/>
            <person name="Schleper C."/>
            <person name="Guy L."/>
            <person name="Ettema T.J."/>
        </authorList>
    </citation>
    <scope>NUCLEOTIDE SEQUENCE</scope>
</reference>
<comment type="caution">
    <text evidence="1">The sequence shown here is derived from an EMBL/GenBank/DDBJ whole genome shotgun (WGS) entry which is preliminary data.</text>
</comment>
<protein>
    <submittedName>
        <fullName evidence="1">Uncharacterized protein</fullName>
    </submittedName>
</protein>
<dbReference type="EMBL" id="LAZR01001722">
    <property type="protein sequence ID" value="KKN40144.1"/>
    <property type="molecule type" value="Genomic_DNA"/>
</dbReference>
<sequence length="94" mass="10929">MSKWDDWQAEHIDENGRHREYLEWRGVGGWELERSDGIQTCHKFDGPFSFWSTTAEESMRIVDKFVPLGGDPPEGVTDYSGLWELDRLASEVRP</sequence>
<evidence type="ECO:0000313" key="1">
    <source>
        <dbReference type="EMBL" id="KKN40144.1"/>
    </source>
</evidence>
<organism evidence="1">
    <name type="scientific">marine sediment metagenome</name>
    <dbReference type="NCBI Taxonomy" id="412755"/>
    <lineage>
        <taxon>unclassified sequences</taxon>
        <taxon>metagenomes</taxon>
        <taxon>ecological metagenomes</taxon>
    </lineage>
</organism>
<dbReference type="AlphaFoldDB" id="A0A0F9QC81"/>